<dbReference type="RefSeq" id="WP_262683209.1">
    <property type="nucleotide sequence ID" value="NZ_JAOQIO010000012.1"/>
</dbReference>
<evidence type="ECO:0000313" key="12">
    <source>
        <dbReference type="Proteomes" id="UP001652445"/>
    </source>
</evidence>
<keyword evidence="2 8" id="KW-0808">Transferase</keyword>
<gene>
    <name evidence="8 11" type="primary">sat</name>
    <name evidence="11" type="ORF">OB236_06405</name>
</gene>
<dbReference type="EMBL" id="JAOQIO010000012">
    <property type="protein sequence ID" value="MCU6791761.1"/>
    <property type="molecule type" value="Genomic_DNA"/>
</dbReference>
<evidence type="ECO:0000259" key="9">
    <source>
        <dbReference type="Pfam" id="PF01747"/>
    </source>
</evidence>
<dbReference type="SUPFAM" id="SSF88697">
    <property type="entry name" value="PUA domain-like"/>
    <property type="match status" value="1"/>
</dbReference>
<keyword evidence="5 8" id="KW-0067">ATP-binding</keyword>
<dbReference type="PANTHER" id="PTHR43509:SF1">
    <property type="entry name" value="SULFATE ADENYLYLTRANSFERASE"/>
    <property type="match status" value="1"/>
</dbReference>
<evidence type="ECO:0000256" key="3">
    <source>
        <dbReference type="ARBA" id="ARBA00022695"/>
    </source>
</evidence>
<dbReference type="Pfam" id="PF14306">
    <property type="entry name" value="PUA_2"/>
    <property type="match status" value="1"/>
</dbReference>
<comment type="catalytic activity">
    <reaction evidence="7 8">
        <text>sulfate + ATP + H(+) = adenosine 5'-phosphosulfate + diphosphate</text>
        <dbReference type="Rhea" id="RHEA:18133"/>
        <dbReference type="ChEBI" id="CHEBI:15378"/>
        <dbReference type="ChEBI" id="CHEBI:16189"/>
        <dbReference type="ChEBI" id="CHEBI:30616"/>
        <dbReference type="ChEBI" id="CHEBI:33019"/>
        <dbReference type="ChEBI" id="CHEBI:58243"/>
        <dbReference type="EC" id="2.7.7.4"/>
    </reaction>
</comment>
<dbReference type="InterPro" id="IPR014729">
    <property type="entry name" value="Rossmann-like_a/b/a_fold"/>
</dbReference>
<dbReference type="NCBIfam" id="TIGR00339">
    <property type="entry name" value="sopT"/>
    <property type="match status" value="1"/>
</dbReference>
<sequence length="401" mass="44832">MTETIQPHGGTLINRIVEGAEREHLLELAKTLYTLKISAWAISDLDLIGVGAFSPLTGFLGEEDYQSVVERMRLADGTVWSIPVTLPVEAHIGKGFSIGQQIALVGEADDVIYGILDVQSVYSVDHKHEAVNVFKTDDSAHPGVQKLFSRPATHLGGSVQVLNRPKAEKFEEFYFDPAETRRLFVEKGWKTVVGFQTRNPVHRAHEYIQKTAMEIVDGLFLNPLVGETKSDDISADVRMKSYLVLLENYYPKDRVSLGVFPAAMRYAGPREAIFHAIVRKNYGCTHFIVGRDHAGVGDYYGTYEAQEIFSNFSKEGLGITPLFFEHSFFCKKCGNMASSKTCPHDASEHLHLSGTKVRALLRDGQCPPVEFTRPEVAQVLIEGMKEPEYEVYNQTESRLQS</sequence>
<dbReference type="InterPro" id="IPR015947">
    <property type="entry name" value="PUA-like_sf"/>
</dbReference>
<accession>A0ABT2UAU2</accession>
<comment type="caution">
    <text evidence="11">The sequence shown here is derived from an EMBL/GenBank/DDBJ whole genome shotgun (WGS) entry which is preliminary data.</text>
</comment>
<keyword evidence="12" id="KW-1185">Reference proteome</keyword>
<dbReference type="SUPFAM" id="SSF52374">
    <property type="entry name" value="Nucleotidylyl transferase"/>
    <property type="match status" value="1"/>
</dbReference>
<dbReference type="HAMAP" id="MF_00066">
    <property type="entry name" value="Sulf_adenylyltr"/>
    <property type="match status" value="1"/>
</dbReference>
<evidence type="ECO:0000256" key="6">
    <source>
        <dbReference type="ARBA" id="ARBA00037980"/>
    </source>
</evidence>
<evidence type="ECO:0000256" key="7">
    <source>
        <dbReference type="ARBA" id="ARBA00049370"/>
    </source>
</evidence>
<dbReference type="InterPro" id="IPR024951">
    <property type="entry name" value="Sulfurylase_cat_dom"/>
</dbReference>
<evidence type="ECO:0000259" key="10">
    <source>
        <dbReference type="Pfam" id="PF14306"/>
    </source>
</evidence>
<evidence type="ECO:0000313" key="11">
    <source>
        <dbReference type="EMBL" id="MCU6791761.1"/>
    </source>
</evidence>
<comment type="pathway">
    <text evidence="1 8">Sulfur metabolism; hydrogen sulfide biosynthesis; sulfite from sulfate: step 1/3.</text>
</comment>
<dbReference type="GO" id="GO:0004781">
    <property type="term" value="F:sulfate adenylyltransferase (ATP) activity"/>
    <property type="evidence" value="ECO:0007669"/>
    <property type="project" value="UniProtKB-EC"/>
</dbReference>
<dbReference type="InterPro" id="IPR020792">
    <property type="entry name" value="SO4_adenylyltransferase_pro"/>
</dbReference>
<evidence type="ECO:0000256" key="8">
    <source>
        <dbReference type="HAMAP-Rule" id="MF_00066"/>
    </source>
</evidence>
<feature type="domain" description="ATP-sulfurylase PUA-like" evidence="10">
    <location>
        <begin position="5"/>
        <end position="164"/>
    </location>
</feature>
<dbReference type="InterPro" id="IPR002650">
    <property type="entry name" value="Sulphate_adenylyltransferase"/>
</dbReference>
<protein>
    <recommendedName>
        <fullName evidence="8">Sulfate adenylyltransferase</fullName>
        <ecNumber evidence="8">2.7.7.4</ecNumber>
    </recommendedName>
    <alternativeName>
        <fullName evidence="8">ATP-sulfurylase</fullName>
    </alternativeName>
    <alternativeName>
        <fullName evidence="8">Sulfate adenylate transferase</fullName>
        <shortName evidence="8">SAT</shortName>
    </alternativeName>
</protein>
<keyword evidence="4 8" id="KW-0547">Nucleotide-binding</keyword>
<evidence type="ECO:0000256" key="4">
    <source>
        <dbReference type="ARBA" id="ARBA00022741"/>
    </source>
</evidence>
<comment type="similarity">
    <text evidence="6 8">Belongs to the sulfate adenylyltransferase family.</text>
</comment>
<name>A0ABT2UAU2_9BACL</name>
<dbReference type="EC" id="2.7.7.4" evidence="8"/>
<dbReference type="InterPro" id="IPR025980">
    <property type="entry name" value="ATP-Sase_PUA-like_dom"/>
</dbReference>
<evidence type="ECO:0000256" key="5">
    <source>
        <dbReference type="ARBA" id="ARBA00022840"/>
    </source>
</evidence>
<proteinExistence type="inferred from homology"/>
<dbReference type="Pfam" id="PF01747">
    <property type="entry name" value="ATP-sulfurylase"/>
    <property type="match status" value="1"/>
</dbReference>
<feature type="domain" description="Sulphate adenylyltransferase catalytic" evidence="9">
    <location>
        <begin position="172"/>
        <end position="382"/>
    </location>
</feature>
<dbReference type="Gene3D" id="3.10.400.10">
    <property type="entry name" value="Sulfate adenylyltransferase"/>
    <property type="match status" value="1"/>
</dbReference>
<dbReference type="Gene3D" id="3.40.50.620">
    <property type="entry name" value="HUPs"/>
    <property type="match status" value="1"/>
</dbReference>
<dbReference type="PANTHER" id="PTHR43509">
    <property type="match status" value="1"/>
</dbReference>
<reference evidence="11 12" key="1">
    <citation type="submission" date="2022-09" db="EMBL/GenBank/DDBJ databases">
        <authorList>
            <person name="Han X.L."/>
            <person name="Wang Q."/>
            <person name="Lu T."/>
        </authorList>
    </citation>
    <scope>NUCLEOTIDE SEQUENCE [LARGE SCALE GENOMIC DNA]</scope>
    <source>
        <strain evidence="11 12">WQ 127069</strain>
    </source>
</reference>
<dbReference type="Proteomes" id="UP001652445">
    <property type="component" value="Unassembled WGS sequence"/>
</dbReference>
<keyword evidence="3 8" id="KW-0548">Nucleotidyltransferase</keyword>
<organism evidence="11 12">
    <name type="scientific">Paenibacillus baimaensis</name>
    <dbReference type="NCBI Taxonomy" id="2982185"/>
    <lineage>
        <taxon>Bacteria</taxon>
        <taxon>Bacillati</taxon>
        <taxon>Bacillota</taxon>
        <taxon>Bacilli</taxon>
        <taxon>Bacillales</taxon>
        <taxon>Paenibacillaceae</taxon>
        <taxon>Paenibacillus</taxon>
    </lineage>
</organism>
<evidence type="ECO:0000256" key="2">
    <source>
        <dbReference type="ARBA" id="ARBA00022679"/>
    </source>
</evidence>
<evidence type="ECO:0000256" key="1">
    <source>
        <dbReference type="ARBA" id="ARBA00005048"/>
    </source>
</evidence>
<dbReference type="NCBIfam" id="NF003166">
    <property type="entry name" value="PRK04149.1"/>
    <property type="match status" value="1"/>
</dbReference>
<dbReference type="CDD" id="cd00517">
    <property type="entry name" value="ATPS"/>
    <property type="match status" value="1"/>
</dbReference>